<dbReference type="AlphaFoldDB" id="A0A0G1YHP6"/>
<dbReference type="Proteomes" id="UP000033870">
    <property type="component" value="Unassembled WGS sequence"/>
</dbReference>
<gene>
    <name evidence="1" type="ORF">UY92_C0004G0051</name>
</gene>
<evidence type="ECO:0000313" key="2">
    <source>
        <dbReference type="Proteomes" id="UP000033870"/>
    </source>
</evidence>
<sequence>MVEAAVAIGVFSLLSLAIGWIVIISSRTNSTVSDQLRSQGDMRRTLREVVDTVRKAETSSLGAYPLAVAGSYELAVYANIDGDSLKERVRFWLDGRTLKRGLTEPAGNPLGYSGAESVVELAHDVINQEQSTPLFLYFDESYTGTQAALAQPVSSTAVRLIKMQLDLERDPAKSPVPLHGESLVQIRNTKNN</sequence>
<organism evidence="1 2">
    <name type="scientific">Candidatus Magasanikbacteria bacterium GW2011_GWA2_56_11</name>
    <dbReference type="NCBI Taxonomy" id="1619044"/>
    <lineage>
        <taxon>Bacteria</taxon>
        <taxon>Candidatus Magasanikiibacteriota</taxon>
    </lineage>
</organism>
<name>A0A0G1YHP6_9BACT</name>
<dbReference type="STRING" id="1619044.UY92_C0004G0051"/>
<proteinExistence type="predicted"/>
<protein>
    <recommendedName>
        <fullName evidence="3">General secretion pathway protein J</fullName>
    </recommendedName>
</protein>
<dbReference type="EMBL" id="LCRX01000004">
    <property type="protein sequence ID" value="KKW42715.1"/>
    <property type="molecule type" value="Genomic_DNA"/>
</dbReference>
<reference evidence="1 2" key="1">
    <citation type="journal article" date="2015" name="Nature">
        <title>rRNA introns, odd ribosomes, and small enigmatic genomes across a large radiation of phyla.</title>
        <authorList>
            <person name="Brown C.T."/>
            <person name="Hug L.A."/>
            <person name="Thomas B.C."/>
            <person name="Sharon I."/>
            <person name="Castelle C.J."/>
            <person name="Singh A."/>
            <person name="Wilkins M.J."/>
            <person name="Williams K.H."/>
            <person name="Banfield J.F."/>
        </authorList>
    </citation>
    <scope>NUCLEOTIDE SEQUENCE [LARGE SCALE GENOMIC DNA]</scope>
</reference>
<accession>A0A0G1YHP6</accession>
<evidence type="ECO:0008006" key="3">
    <source>
        <dbReference type="Google" id="ProtNLM"/>
    </source>
</evidence>
<comment type="caution">
    <text evidence="1">The sequence shown here is derived from an EMBL/GenBank/DDBJ whole genome shotgun (WGS) entry which is preliminary data.</text>
</comment>
<evidence type="ECO:0000313" key="1">
    <source>
        <dbReference type="EMBL" id="KKW42715.1"/>
    </source>
</evidence>